<dbReference type="InterPro" id="IPR006047">
    <property type="entry name" value="GH13_cat_dom"/>
</dbReference>
<dbReference type="InterPro" id="IPR006046">
    <property type="entry name" value="Alpha_amylase"/>
</dbReference>
<dbReference type="Gene3D" id="3.20.20.80">
    <property type="entry name" value="Glycosidases"/>
    <property type="match status" value="1"/>
</dbReference>
<comment type="similarity">
    <text evidence="1 5">Belongs to the glycosyl hydrolase 13 family.</text>
</comment>
<dbReference type="EMBL" id="DQ264779">
    <property type="protein sequence ID" value="ABB72245.1"/>
    <property type="molecule type" value="Genomic_DNA"/>
</dbReference>
<dbReference type="GO" id="GO:0005975">
    <property type="term" value="P:carbohydrate metabolic process"/>
    <property type="evidence" value="ECO:0007669"/>
    <property type="project" value="InterPro"/>
</dbReference>
<organism evidence="8">
    <name type="scientific">Xanthomonas campestris pv. campestris (strain 8004)</name>
    <dbReference type="NCBI Taxonomy" id="314565"/>
    <lineage>
        <taxon>Bacteria</taxon>
        <taxon>Pseudomonadati</taxon>
        <taxon>Pseudomonadota</taxon>
        <taxon>Gammaproteobacteria</taxon>
        <taxon>Lysobacterales</taxon>
        <taxon>Lysobacteraceae</taxon>
        <taxon>Xanthomonas</taxon>
    </lineage>
</organism>
<dbReference type="SMART" id="SM00642">
    <property type="entry name" value="Aamy"/>
    <property type="match status" value="1"/>
</dbReference>
<evidence type="ECO:0000256" key="2">
    <source>
        <dbReference type="ARBA" id="ARBA00022801"/>
    </source>
</evidence>
<accession>Q2XS31</accession>
<dbReference type="SMR" id="Q2XS31"/>
<keyword evidence="3 6" id="KW-0119">Carbohydrate metabolism</keyword>
<dbReference type="PANTHER" id="PTHR43447">
    <property type="entry name" value="ALPHA-AMYLASE"/>
    <property type="match status" value="1"/>
</dbReference>
<dbReference type="InterPro" id="IPR017853">
    <property type="entry name" value="GH"/>
</dbReference>
<evidence type="ECO:0000256" key="4">
    <source>
        <dbReference type="ARBA" id="ARBA00023295"/>
    </source>
</evidence>
<dbReference type="GO" id="GO:0043169">
    <property type="term" value="F:cation binding"/>
    <property type="evidence" value="ECO:0007669"/>
    <property type="project" value="InterPro"/>
</dbReference>
<evidence type="ECO:0000256" key="3">
    <source>
        <dbReference type="ARBA" id="ARBA00023277"/>
    </source>
</evidence>
<dbReference type="EC" id="3.2.1.1" evidence="6"/>
<name>Q2XS31_XANC8</name>
<evidence type="ECO:0000256" key="6">
    <source>
        <dbReference type="RuleBase" id="RU361134"/>
    </source>
</evidence>
<proteinExistence type="inferred from homology"/>
<dbReference type="SUPFAM" id="SSF51445">
    <property type="entry name" value="(Trans)glycosidases"/>
    <property type="match status" value="1"/>
</dbReference>
<sequence length="521" mass="56979">MLRRDARLASPRAARRGRAFRDRGRRALLHASLCGMRASTDQETHPMHATSRPCPRTFWQHAHQLLLIALTLLLTTASAQADVILHAFNWPYATVEARAKQIADAGYRKVLVAPAYRSEGSAWWARYQPQDIRLIDNPLGDTTAFARMVQALANNGVETYADVVLNHMANEAATRSDLNYPGSAVLAQYAANPGRYDALRLFGTVQSNFLSASDFGPAQCISNYNDAFQVRNYRICGGGSDPGLPDLLGNDWVVQQQRAYLQALKGLGVTGFRVDAAKHMTFDHLNRVFDAGIRSGVYVFGEVITGGGSGNGDYDQFLAPYLQSTPHAAYDFPLFNAVRNAFGVGASMQQLVDPASTGQALPGNRAVTFAVTHDIPNNAGFRYAILDPVDETLAYAYLLGRNGGVPMVYTDNNESGDNRWVNAYLRDDLRRMIGFHNGVQGSDMQVLSSSACHILLRRGSLGIVGINKCGNPVNTTVAMNGSVLFWNADYVDALGSGTVVRISSGSYTFTLPARQARMWRR</sequence>
<evidence type="ECO:0000259" key="7">
    <source>
        <dbReference type="SMART" id="SM00642"/>
    </source>
</evidence>
<feature type="domain" description="Glycosyl hydrolase family 13 catalytic" evidence="7">
    <location>
        <begin position="82"/>
        <end position="430"/>
    </location>
</feature>
<dbReference type="Pfam" id="PF00128">
    <property type="entry name" value="Alpha-amylase"/>
    <property type="match status" value="1"/>
</dbReference>
<evidence type="ECO:0000256" key="5">
    <source>
        <dbReference type="RuleBase" id="RU003615"/>
    </source>
</evidence>
<evidence type="ECO:0000313" key="8">
    <source>
        <dbReference type="EMBL" id="ABB72245.1"/>
    </source>
</evidence>
<dbReference type="AlphaFoldDB" id="Q2XS31"/>
<dbReference type="GO" id="GO:0004556">
    <property type="term" value="F:alpha-amylase activity"/>
    <property type="evidence" value="ECO:0007669"/>
    <property type="project" value="UniProtKB-UniRule"/>
</dbReference>
<protein>
    <recommendedName>
        <fullName evidence="6">Alpha-amylase</fullName>
        <ecNumber evidence="6">3.2.1.1</ecNumber>
    </recommendedName>
</protein>
<dbReference type="CDD" id="cd11315">
    <property type="entry name" value="AmyAc_bac1_AmyA"/>
    <property type="match status" value="1"/>
</dbReference>
<dbReference type="PRINTS" id="PR00110">
    <property type="entry name" value="ALPHAAMYLASE"/>
</dbReference>
<reference evidence="8" key="1">
    <citation type="submission" date="2005-10" db="EMBL/GenBank/DDBJ databases">
        <authorList>
            <person name="Cui J."/>
            <person name="Ma X."/>
        </authorList>
    </citation>
    <scope>NUCLEOTIDE SEQUENCE</scope>
    <source>
        <strain evidence="8">8004</strain>
    </source>
</reference>
<keyword evidence="2 6" id="KW-0378">Hydrolase</keyword>
<comment type="catalytic activity">
    <reaction evidence="6">
        <text>Endohydrolysis of (1-&gt;4)-alpha-D-glucosidic linkages in polysaccharides containing three or more (1-&gt;4)-alpha-linked D-glucose units.</text>
        <dbReference type="EC" id="3.2.1.1"/>
    </reaction>
</comment>
<keyword evidence="4 6" id="KW-0326">Glycosidase</keyword>
<evidence type="ECO:0000256" key="1">
    <source>
        <dbReference type="ARBA" id="ARBA00008061"/>
    </source>
</evidence>